<dbReference type="EC" id="3.6.-.-" evidence="6"/>
<dbReference type="InterPro" id="IPR004520">
    <property type="entry name" value="GTPase_MnmE"/>
</dbReference>
<dbReference type="InterPro" id="IPR027368">
    <property type="entry name" value="MnmE_dom2"/>
</dbReference>
<evidence type="ECO:0000256" key="7">
    <source>
        <dbReference type="RuleBase" id="RU003313"/>
    </source>
</evidence>
<dbReference type="Proteomes" id="UP001595615">
    <property type="component" value="Unassembled WGS sequence"/>
</dbReference>
<comment type="caution">
    <text evidence="6">Lacks conserved residue(s) required for the propagation of feature annotation.</text>
</comment>
<feature type="binding site" evidence="6">
    <location>
        <begin position="225"/>
        <end position="230"/>
    </location>
    <ligand>
        <name>GTP</name>
        <dbReference type="ChEBI" id="CHEBI:37565"/>
    </ligand>
</feature>
<sequence>MATPATIYALSSGRPPAGVAIVRMSGPRALDALALLAGRQPEPRMATLTPLRDPADGSLIDQALVLSFPAPASFTGEDVAELHVHGGVAVVEALLAALGRIEDFRLAEPGEFSRRAFDNGKLDLTQAEGLSDLIAAQTDAQRRLALAQAGGRLRDKAEGWRSAIIALLASVEADIDFSDEGDVSSSDPAPAIERLRDDIGRLLDDGRIGERLRDGLAIAVVGAPNVGKSSLINALARRDVAIVTDIAGTTRDVIEVPLNLGGVPATLIDTAGLRETDDIIEREGIRRARARADAADLVLHVVDRPEMAPLGQVVVNKIDASGQAPGQRGGDLYVSAKSGAGVDTLEKWLVDWAISAVRTDEPPLITRERQRLALGQAVERLDDALAEPDLVLRAESLRLAARSLGRVTGRVDVEDILGEIFGRFCIGK</sequence>
<comment type="cofactor">
    <cofactor evidence="6">
        <name>K(+)</name>
        <dbReference type="ChEBI" id="CHEBI:29103"/>
    </cofactor>
    <text evidence="6">Binds 1 potassium ion per subunit.</text>
</comment>
<evidence type="ECO:0000256" key="2">
    <source>
        <dbReference type="ARBA" id="ARBA00022694"/>
    </source>
</evidence>
<comment type="subcellular location">
    <subcellularLocation>
        <location evidence="6">Cytoplasm</location>
    </subcellularLocation>
</comment>
<feature type="binding site" evidence="6">
    <location>
        <begin position="244"/>
        <end position="250"/>
    </location>
    <ligand>
        <name>GTP</name>
        <dbReference type="ChEBI" id="CHEBI:37565"/>
    </ligand>
</feature>
<keyword evidence="3 6" id="KW-0547">Nucleotide-binding</keyword>
<dbReference type="PRINTS" id="PR00326">
    <property type="entry name" value="GTP1OBG"/>
</dbReference>
<feature type="binding site" evidence="6">
    <location>
        <position position="244"/>
    </location>
    <ligand>
        <name>K(+)</name>
        <dbReference type="ChEBI" id="CHEBI:29103"/>
    </ligand>
</feature>
<keyword evidence="4 6" id="KW-0630">Potassium</keyword>
<name>A0ABV7XI65_9SPHN</name>
<dbReference type="PROSITE" id="PS51709">
    <property type="entry name" value="G_TRME"/>
    <property type="match status" value="1"/>
</dbReference>
<comment type="subunit">
    <text evidence="6">Homodimer. Heterotetramer of two MnmE and two MnmG subunits.</text>
</comment>
<dbReference type="InterPro" id="IPR031168">
    <property type="entry name" value="G_TrmE"/>
</dbReference>
<dbReference type="NCBIfam" id="TIGR00450">
    <property type="entry name" value="mnmE_trmE_thdF"/>
    <property type="match status" value="1"/>
</dbReference>
<dbReference type="CDD" id="cd14858">
    <property type="entry name" value="TrmE_N"/>
    <property type="match status" value="1"/>
</dbReference>
<evidence type="ECO:0000256" key="3">
    <source>
        <dbReference type="ARBA" id="ARBA00022741"/>
    </source>
</evidence>
<feature type="domain" description="TrmE-type G" evidence="8">
    <location>
        <begin position="215"/>
        <end position="354"/>
    </location>
</feature>
<dbReference type="SUPFAM" id="SSF116878">
    <property type="entry name" value="TrmE connector domain"/>
    <property type="match status" value="1"/>
</dbReference>
<dbReference type="InterPro" id="IPR027417">
    <property type="entry name" value="P-loop_NTPase"/>
</dbReference>
<dbReference type="InterPro" id="IPR027266">
    <property type="entry name" value="TrmE/GcvT-like"/>
</dbReference>
<dbReference type="HAMAP" id="MF_00379">
    <property type="entry name" value="GTPase_MnmE"/>
    <property type="match status" value="1"/>
</dbReference>
<dbReference type="Gene3D" id="3.40.50.300">
    <property type="entry name" value="P-loop containing nucleotide triphosphate hydrolases"/>
    <property type="match status" value="1"/>
</dbReference>
<feature type="binding site" evidence="6">
    <location>
        <position position="23"/>
    </location>
    <ligand>
        <name>(6S)-5-formyl-5,6,7,8-tetrahydrofolate</name>
        <dbReference type="ChEBI" id="CHEBI:57457"/>
    </ligand>
</feature>
<feature type="binding site" evidence="6">
    <location>
        <position position="428"/>
    </location>
    <ligand>
        <name>(6S)-5-formyl-5,6,7,8-tetrahydrofolate</name>
        <dbReference type="ChEBI" id="CHEBI:57457"/>
    </ligand>
</feature>
<keyword evidence="6" id="KW-0963">Cytoplasm</keyword>
<proteinExistence type="inferred from homology"/>
<keyword evidence="2 6" id="KW-0819">tRNA processing</keyword>
<protein>
    <recommendedName>
        <fullName evidence="6">tRNA modification GTPase MnmE</fullName>
        <ecNumber evidence="6">3.6.-.-</ecNumber>
    </recommendedName>
</protein>
<feature type="binding site" evidence="6">
    <location>
        <position position="229"/>
    </location>
    <ligand>
        <name>Mg(2+)</name>
        <dbReference type="ChEBI" id="CHEBI:18420"/>
    </ligand>
</feature>
<dbReference type="PANTHER" id="PTHR42714:SF2">
    <property type="entry name" value="TRNA MODIFICATION GTPASE GTPBP3, MITOCHONDRIAL"/>
    <property type="match status" value="1"/>
</dbReference>
<comment type="similarity">
    <text evidence="1 6 7">Belongs to the TRAFAC class TrmE-Era-EngA-EngB-Septin-like GTPase superfamily. TrmE GTPase family.</text>
</comment>
<dbReference type="InterPro" id="IPR018948">
    <property type="entry name" value="GTP-bd_TrmE_N"/>
</dbReference>
<dbReference type="InterPro" id="IPR025867">
    <property type="entry name" value="MnmE_helical"/>
</dbReference>
<dbReference type="NCBIfam" id="TIGR00231">
    <property type="entry name" value="small_GTP"/>
    <property type="match status" value="1"/>
</dbReference>
<dbReference type="CDD" id="cd04164">
    <property type="entry name" value="trmE"/>
    <property type="match status" value="1"/>
</dbReference>
<dbReference type="Pfam" id="PF10396">
    <property type="entry name" value="TrmE_N"/>
    <property type="match status" value="1"/>
</dbReference>
<dbReference type="InterPro" id="IPR005225">
    <property type="entry name" value="Small_GTP-bd"/>
</dbReference>
<reference evidence="10" key="1">
    <citation type="journal article" date="2019" name="Int. J. Syst. Evol. Microbiol.">
        <title>The Global Catalogue of Microorganisms (GCM) 10K type strain sequencing project: providing services to taxonomists for standard genome sequencing and annotation.</title>
        <authorList>
            <consortium name="The Broad Institute Genomics Platform"/>
            <consortium name="The Broad Institute Genome Sequencing Center for Infectious Disease"/>
            <person name="Wu L."/>
            <person name="Ma J."/>
        </authorList>
    </citation>
    <scope>NUCLEOTIDE SEQUENCE [LARGE SCALE GENOMIC DNA]</scope>
    <source>
        <strain evidence="10">KCTC 42644</strain>
    </source>
</reference>
<keyword evidence="10" id="KW-1185">Reference proteome</keyword>
<evidence type="ECO:0000256" key="6">
    <source>
        <dbReference type="HAMAP-Rule" id="MF_00379"/>
    </source>
</evidence>
<keyword evidence="6 9" id="KW-0378">Hydrolase</keyword>
<dbReference type="EMBL" id="JBHRXV010000015">
    <property type="protein sequence ID" value="MFC3714419.1"/>
    <property type="molecule type" value="Genomic_DNA"/>
</dbReference>
<feature type="binding site" evidence="6">
    <location>
        <position position="249"/>
    </location>
    <ligand>
        <name>K(+)</name>
        <dbReference type="ChEBI" id="CHEBI:29103"/>
    </ligand>
</feature>
<dbReference type="Gene3D" id="3.30.1360.120">
    <property type="entry name" value="Probable tRNA modification gtpase trme, domain 1"/>
    <property type="match status" value="1"/>
</dbReference>
<feature type="binding site" evidence="6">
    <location>
        <begin position="269"/>
        <end position="272"/>
    </location>
    <ligand>
        <name>GTP</name>
        <dbReference type="ChEBI" id="CHEBI:37565"/>
    </ligand>
</feature>
<comment type="function">
    <text evidence="6">Exhibits a very high intrinsic GTPase hydrolysis rate. Involved in the addition of a carboxymethylaminomethyl (cmnm) group at the wobble position (U34) of certain tRNAs, forming tRNA-cmnm(5)s(2)U34.</text>
</comment>
<dbReference type="Pfam" id="PF01926">
    <property type="entry name" value="MMR_HSR1"/>
    <property type="match status" value="1"/>
</dbReference>
<gene>
    <name evidence="6 9" type="primary">mnmE</name>
    <name evidence="6" type="synonym">trmE</name>
    <name evidence="9" type="ORF">ACFOMD_17760</name>
</gene>
<keyword evidence="5 6" id="KW-0342">GTP-binding</keyword>
<dbReference type="SUPFAM" id="SSF52540">
    <property type="entry name" value="P-loop containing nucleoside triphosphate hydrolases"/>
    <property type="match status" value="1"/>
</dbReference>
<evidence type="ECO:0000256" key="1">
    <source>
        <dbReference type="ARBA" id="ARBA00011043"/>
    </source>
</evidence>
<feature type="binding site" evidence="6">
    <location>
        <position position="81"/>
    </location>
    <ligand>
        <name>(6S)-5-formyl-5,6,7,8-tetrahydrofolate</name>
        <dbReference type="ChEBI" id="CHEBI:57457"/>
    </ligand>
</feature>
<evidence type="ECO:0000313" key="10">
    <source>
        <dbReference type="Proteomes" id="UP001595615"/>
    </source>
</evidence>
<feature type="binding site" evidence="6">
    <location>
        <position position="121"/>
    </location>
    <ligand>
        <name>(6S)-5-formyl-5,6,7,8-tetrahydrofolate</name>
        <dbReference type="ChEBI" id="CHEBI:57457"/>
    </ligand>
</feature>
<feature type="binding site" evidence="6">
    <location>
        <position position="246"/>
    </location>
    <ligand>
        <name>K(+)</name>
        <dbReference type="ChEBI" id="CHEBI:29103"/>
    </ligand>
</feature>
<accession>A0ABV7XI65</accession>
<dbReference type="Gene3D" id="1.20.120.430">
    <property type="entry name" value="tRNA modification GTPase MnmE domain 2"/>
    <property type="match status" value="1"/>
</dbReference>
<feature type="binding site" evidence="6">
    <location>
        <position position="250"/>
    </location>
    <ligand>
        <name>Mg(2+)</name>
        <dbReference type="ChEBI" id="CHEBI:18420"/>
    </ligand>
</feature>
<dbReference type="InterPro" id="IPR006073">
    <property type="entry name" value="GTP-bd"/>
</dbReference>
<dbReference type="PANTHER" id="PTHR42714">
    <property type="entry name" value="TRNA MODIFICATION GTPASE GTPBP3"/>
    <property type="match status" value="1"/>
</dbReference>
<feature type="binding site" evidence="6">
    <location>
        <position position="225"/>
    </location>
    <ligand>
        <name>K(+)</name>
        <dbReference type="ChEBI" id="CHEBI:29103"/>
    </ligand>
</feature>
<comment type="caution">
    <text evidence="9">The sequence shown here is derived from an EMBL/GenBank/DDBJ whole genome shotgun (WGS) entry which is preliminary data.</text>
</comment>
<dbReference type="RefSeq" id="WP_380864109.1">
    <property type="nucleotide sequence ID" value="NZ_JBHRXV010000015.1"/>
</dbReference>
<dbReference type="NCBIfam" id="NF003661">
    <property type="entry name" value="PRK05291.1-3"/>
    <property type="match status" value="1"/>
</dbReference>
<evidence type="ECO:0000313" key="9">
    <source>
        <dbReference type="EMBL" id="MFC3714419.1"/>
    </source>
</evidence>
<keyword evidence="6" id="KW-0479">Metal-binding</keyword>
<organism evidence="9 10">
    <name type="scientific">Sphingoaurantiacus capsulatus</name>
    <dbReference type="NCBI Taxonomy" id="1771310"/>
    <lineage>
        <taxon>Bacteria</taxon>
        <taxon>Pseudomonadati</taxon>
        <taxon>Pseudomonadota</taxon>
        <taxon>Alphaproteobacteria</taxon>
        <taxon>Sphingomonadales</taxon>
        <taxon>Sphingosinicellaceae</taxon>
        <taxon>Sphingoaurantiacus</taxon>
    </lineage>
</organism>
<evidence type="ECO:0000259" key="8">
    <source>
        <dbReference type="PROSITE" id="PS51709"/>
    </source>
</evidence>
<keyword evidence="6" id="KW-0460">Magnesium</keyword>
<evidence type="ECO:0000256" key="4">
    <source>
        <dbReference type="ARBA" id="ARBA00022958"/>
    </source>
</evidence>
<dbReference type="GO" id="GO:0016787">
    <property type="term" value="F:hydrolase activity"/>
    <property type="evidence" value="ECO:0007669"/>
    <property type="project" value="UniProtKB-KW"/>
</dbReference>
<evidence type="ECO:0000256" key="5">
    <source>
        <dbReference type="ARBA" id="ARBA00023134"/>
    </source>
</evidence>
<dbReference type="Pfam" id="PF12631">
    <property type="entry name" value="MnmE_helical"/>
    <property type="match status" value="1"/>
</dbReference>